<evidence type="ECO:0000313" key="13">
    <source>
        <dbReference type="Proteomes" id="UP000306813"/>
    </source>
</evidence>
<evidence type="ECO:0000256" key="3">
    <source>
        <dbReference type="ARBA" id="ARBA00013109"/>
    </source>
</evidence>
<name>A0AAX2UMJ0_9BACT</name>
<comment type="similarity">
    <text evidence="2 9">Belongs to the uroporphyrinogen-III synthase family.</text>
</comment>
<dbReference type="GO" id="GO:0004852">
    <property type="term" value="F:uroporphyrinogen-III synthase activity"/>
    <property type="evidence" value="ECO:0007669"/>
    <property type="project" value="UniProtKB-UniRule"/>
</dbReference>
<dbReference type="Proteomes" id="UP000306813">
    <property type="component" value="Unassembled WGS sequence"/>
</dbReference>
<dbReference type="GeneID" id="52037272"/>
<dbReference type="AlphaFoldDB" id="A0AAX2UMJ0"/>
<evidence type="ECO:0000259" key="10">
    <source>
        <dbReference type="Pfam" id="PF02602"/>
    </source>
</evidence>
<comment type="caution">
    <text evidence="11">The sequence shown here is derived from an EMBL/GenBank/DDBJ whole genome shotgun (WGS) entry which is preliminary data.</text>
</comment>
<dbReference type="KEGG" id="chv:CHELV3228_1368"/>
<evidence type="ECO:0000256" key="4">
    <source>
        <dbReference type="ARBA" id="ARBA00023239"/>
    </source>
</evidence>
<evidence type="ECO:0000313" key="12">
    <source>
        <dbReference type="EMBL" id="TXK56237.1"/>
    </source>
</evidence>
<dbReference type="InterPro" id="IPR039793">
    <property type="entry name" value="UROS/Hem4"/>
</dbReference>
<evidence type="ECO:0000256" key="7">
    <source>
        <dbReference type="ARBA" id="ARBA00040167"/>
    </source>
</evidence>
<dbReference type="RefSeq" id="WP_082200291.1">
    <property type="nucleotide sequence ID" value="NZ_CP020478.1"/>
</dbReference>
<gene>
    <name evidence="11" type="ORF">FDW42_00780</name>
    <name evidence="12" type="ORF">FVD16_07485</name>
</gene>
<reference evidence="11 13" key="1">
    <citation type="submission" date="2019-05" db="EMBL/GenBank/DDBJ databases">
        <title>Draft genomes of eight strains of Campylobacter helveticus isolated from cats and a dog in New Zealand.</title>
        <authorList>
            <person name="Bojanic K."/>
            <person name="Midwinter A.C."/>
            <person name="Biggs P.J."/>
            <person name="Acke E."/>
            <person name="Cornelius A.J."/>
            <person name="Marshall J.C."/>
        </authorList>
    </citation>
    <scope>NUCLEOTIDE SEQUENCE [LARGE SCALE GENOMIC DNA]</scope>
    <source>
        <strain evidence="11 13">ACP123b</strain>
    </source>
</reference>
<dbReference type="EC" id="4.2.1.75" evidence="3 9"/>
<dbReference type="EMBL" id="VDBS01000011">
    <property type="protein sequence ID" value="TNB58872.1"/>
    <property type="molecule type" value="Genomic_DNA"/>
</dbReference>
<evidence type="ECO:0000313" key="14">
    <source>
        <dbReference type="Proteomes" id="UP000321317"/>
    </source>
</evidence>
<dbReference type="Proteomes" id="UP000321317">
    <property type="component" value="Unassembled WGS sequence"/>
</dbReference>
<keyword evidence="14" id="KW-1185">Reference proteome</keyword>
<dbReference type="PANTHER" id="PTHR38042">
    <property type="entry name" value="UROPORPHYRINOGEN-III SYNTHASE, CHLOROPLASTIC"/>
    <property type="match status" value="1"/>
</dbReference>
<dbReference type="InterPro" id="IPR036108">
    <property type="entry name" value="4pyrrol_syn_uPrphyn_synt_sf"/>
</dbReference>
<dbReference type="Gene3D" id="3.40.50.10090">
    <property type="match status" value="2"/>
</dbReference>
<organism evidence="11 13">
    <name type="scientific">Campylobacter helveticus</name>
    <dbReference type="NCBI Taxonomy" id="28898"/>
    <lineage>
        <taxon>Bacteria</taxon>
        <taxon>Pseudomonadati</taxon>
        <taxon>Campylobacterota</taxon>
        <taxon>Epsilonproteobacteria</taxon>
        <taxon>Campylobacterales</taxon>
        <taxon>Campylobacteraceae</taxon>
        <taxon>Campylobacter</taxon>
    </lineage>
</organism>
<dbReference type="Pfam" id="PF02602">
    <property type="entry name" value="HEM4"/>
    <property type="match status" value="1"/>
</dbReference>
<evidence type="ECO:0000256" key="6">
    <source>
        <dbReference type="ARBA" id="ARBA00037589"/>
    </source>
</evidence>
<evidence type="ECO:0000256" key="8">
    <source>
        <dbReference type="ARBA" id="ARBA00048617"/>
    </source>
</evidence>
<dbReference type="SUPFAM" id="SSF69618">
    <property type="entry name" value="HemD-like"/>
    <property type="match status" value="1"/>
</dbReference>
<comment type="pathway">
    <text evidence="1 9">Porphyrin-containing compound metabolism; protoporphyrin-IX biosynthesis; coproporphyrinogen-III from 5-aminolevulinate: step 3/4.</text>
</comment>
<accession>A0AAX2UMJ0</accession>
<dbReference type="CDD" id="cd06578">
    <property type="entry name" value="HemD"/>
    <property type="match status" value="1"/>
</dbReference>
<evidence type="ECO:0000256" key="2">
    <source>
        <dbReference type="ARBA" id="ARBA00008133"/>
    </source>
</evidence>
<dbReference type="GO" id="GO:0006782">
    <property type="term" value="P:protoporphyrinogen IX biosynthetic process"/>
    <property type="evidence" value="ECO:0007669"/>
    <property type="project" value="UniProtKB-UniRule"/>
</dbReference>
<keyword evidence="4 9" id="KW-0456">Lyase</keyword>
<comment type="function">
    <text evidence="6 9">Catalyzes cyclization of the linear tetrapyrrole, hydroxymethylbilane, to the macrocyclic uroporphyrinogen III.</text>
</comment>
<evidence type="ECO:0000313" key="11">
    <source>
        <dbReference type="EMBL" id="TNB58872.1"/>
    </source>
</evidence>
<dbReference type="InterPro" id="IPR003754">
    <property type="entry name" value="4pyrrol_synth_uPrphyn_synth"/>
</dbReference>
<dbReference type="GO" id="GO:0006780">
    <property type="term" value="P:uroporphyrinogen III biosynthetic process"/>
    <property type="evidence" value="ECO:0007669"/>
    <property type="project" value="UniProtKB-UniRule"/>
</dbReference>
<evidence type="ECO:0000256" key="9">
    <source>
        <dbReference type="RuleBase" id="RU366031"/>
    </source>
</evidence>
<dbReference type="PANTHER" id="PTHR38042:SF1">
    <property type="entry name" value="UROPORPHYRINOGEN-III SYNTHASE, CHLOROPLASTIC"/>
    <property type="match status" value="1"/>
</dbReference>
<evidence type="ECO:0000256" key="1">
    <source>
        <dbReference type="ARBA" id="ARBA00004772"/>
    </source>
</evidence>
<dbReference type="EMBL" id="VRMA01000063">
    <property type="protein sequence ID" value="TXK56237.1"/>
    <property type="molecule type" value="Genomic_DNA"/>
</dbReference>
<comment type="catalytic activity">
    <reaction evidence="8 9">
        <text>hydroxymethylbilane = uroporphyrinogen III + H2O</text>
        <dbReference type="Rhea" id="RHEA:18965"/>
        <dbReference type="ChEBI" id="CHEBI:15377"/>
        <dbReference type="ChEBI" id="CHEBI:57308"/>
        <dbReference type="ChEBI" id="CHEBI:57845"/>
        <dbReference type="EC" id="4.2.1.75"/>
    </reaction>
</comment>
<reference evidence="12 14" key="2">
    <citation type="submission" date="2019-08" db="EMBL/GenBank/DDBJ databases">
        <title>Rapid identification of Enteric Bacteria from Whole Genome Sequences (WGS) using Average Nucleotide Identity (ANI).</title>
        <authorList>
            <person name="Lane C."/>
        </authorList>
    </citation>
    <scope>NUCLEOTIDE SEQUENCE [LARGE SCALE GENOMIC DNA]</scope>
    <source>
        <strain evidence="12 14">D4984</strain>
    </source>
</reference>
<keyword evidence="5 9" id="KW-0627">Porphyrin biosynthesis</keyword>
<feature type="domain" description="Tetrapyrrole biosynthesis uroporphyrinogen III synthase" evidence="10">
    <location>
        <begin position="30"/>
        <end position="201"/>
    </location>
</feature>
<protein>
    <recommendedName>
        <fullName evidence="7 9">Uroporphyrinogen-III synthase</fullName>
        <ecNumber evidence="3 9">4.2.1.75</ecNumber>
    </recommendedName>
</protein>
<proteinExistence type="inferred from homology"/>
<sequence length="214" mass="24416">MKIYLLNETKFEGVENLILNEVKFFDFNVNLEDFDALILTSKNAVKALEKAKIKLDFDLKIYAVGEKTAKKAQQLGFKHIKIPSKAYGKTLFEEFKEELKGQKCLYLRAKNIASNLNEDLRDNAVDLKEIIVYENVFKPCKIALCQPAIFIFTSPLSALNFLKNYHPHPKDKLIALGQSTAKALKGFDYHLAKEPSIKACVDLARLYKNPLQQD</sequence>
<evidence type="ECO:0000256" key="5">
    <source>
        <dbReference type="ARBA" id="ARBA00023244"/>
    </source>
</evidence>